<dbReference type="PANTHER" id="PTHR34846">
    <property type="entry name" value="4-CARBOXYMUCONOLACTONE DECARBOXYLASE FAMILY PROTEIN (AFU_ORTHOLOGUE AFUA_6G11590)"/>
    <property type="match status" value="1"/>
</dbReference>
<dbReference type="GO" id="GO:0051920">
    <property type="term" value="F:peroxiredoxin activity"/>
    <property type="evidence" value="ECO:0007669"/>
    <property type="project" value="InterPro"/>
</dbReference>
<name>A0A9J9UC22_ACIET</name>
<dbReference type="EMBL" id="CP001392">
    <property type="protein sequence ID" value="ACM34047.1"/>
    <property type="molecule type" value="Genomic_DNA"/>
</dbReference>
<organism evidence="2 3">
    <name type="scientific">Acidovorax ebreus (strain TPSY)</name>
    <name type="common">Diaphorobacter sp. (strain TPSY)</name>
    <dbReference type="NCBI Taxonomy" id="535289"/>
    <lineage>
        <taxon>Bacteria</taxon>
        <taxon>Pseudomonadati</taxon>
        <taxon>Pseudomonadota</taxon>
        <taxon>Betaproteobacteria</taxon>
        <taxon>Burkholderiales</taxon>
        <taxon>Comamonadaceae</taxon>
        <taxon>Diaphorobacter</taxon>
    </lineage>
</organism>
<dbReference type="AlphaFoldDB" id="A0A9J9UC22"/>
<protein>
    <submittedName>
        <fullName evidence="2">Alkylhydroperoxidase like protein, AhpD family</fullName>
    </submittedName>
</protein>
<dbReference type="InterPro" id="IPR003779">
    <property type="entry name" value="CMD-like"/>
</dbReference>
<dbReference type="NCBIfam" id="TIGR00778">
    <property type="entry name" value="ahpD_dom"/>
    <property type="match status" value="1"/>
</dbReference>
<feature type="domain" description="Carboxymuconolactone decarboxylase-like" evidence="1">
    <location>
        <begin position="25"/>
        <end position="97"/>
    </location>
</feature>
<evidence type="ECO:0000313" key="3">
    <source>
        <dbReference type="Proteomes" id="UP000000450"/>
    </source>
</evidence>
<dbReference type="SUPFAM" id="SSF69118">
    <property type="entry name" value="AhpD-like"/>
    <property type="match status" value="1"/>
</dbReference>
<dbReference type="InterPro" id="IPR029032">
    <property type="entry name" value="AhpD-like"/>
</dbReference>
<gene>
    <name evidence="2" type="ordered locus">Dtpsy_2612</name>
</gene>
<dbReference type="PANTHER" id="PTHR34846:SF10">
    <property type="entry name" value="CYTOPLASMIC PROTEIN"/>
    <property type="match status" value="1"/>
</dbReference>
<sequence length="150" mass="16161">MRERVNLGKSAPALYQAVVELDRLASEAAAQAGIATGFAHLLRLRASQLNQCAFCVRLHARDALASQESGDRIAVLPAWRETDYFSPKERAALELVEAITLVADGQVSDAVYAQAAGVLSKEEIAAVEWLAVVINAWNRIAISSRYPVGA</sequence>
<keyword evidence="3" id="KW-1185">Reference proteome</keyword>
<dbReference type="KEGG" id="dia:Dtpsy_2612"/>
<proteinExistence type="predicted"/>
<dbReference type="Pfam" id="PF02627">
    <property type="entry name" value="CMD"/>
    <property type="match status" value="1"/>
</dbReference>
<dbReference type="RefSeq" id="WP_015913963.1">
    <property type="nucleotide sequence ID" value="NC_011992.1"/>
</dbReference>
<evidence type="ECO:0000259" key="1">
    <source>
        <dbReference type="Pfam" id="PF02627"/>
    </source>
</evidence>
<dbReference type="InterPro" id="IPR004675">
    <property type="entry name" value="AhpD_core"/>
</dbReference>
<dbReference type="Gene3D" id="1.20.1290.10">
    <property type="entry name" value="AhpD-like"/>
    <property type="match status" value="1"/>
</dbReference>
<accession>A0A9J9UC22</accession>
<reference evidence="2 3" key="1">
    <citation type="journal article" date="2010" name="J. Bacteriol.">
        <title>Completed genome sequence of the anaerobic iron-oxidizing bacterium Acidovorax ebreus strain TPSY.</title>
        <authorList>
            <person name="Byrne-Bailey K.G."/>
            <person name="Weber K.A."/>
            <person name="Chair A.H."/>
            <person name="Bose S."/>
            <person name="Knox T."/>
            <person name="Spanbauer T.L."/>
            <person name="Chertkov O."/>
            <person name="Coates J.D."/>
        </authorList>
    </citation>
    <scope>NUCLEOTIDE SEQUENCE [LARGE SCALE GENOMIC DNA]</scope>
    <source>
        <strain evidence="2 3">TPSY</strain>
    </source>
</reference>
<evidence type="ECO:0000313" key="2">
    <source>
        <dbReference type="EMBL" id="ACM34047.1"/>
    </source>
</evidence>
<dbReference type="Proteomes" id="UP000000450">
    <property type="component" value="Chromosome"/>
</dbReference>